<comment type="caution">
    <text evidence="2">The sequence shown here is derived from an EMBL/GenBank/DDBJ whole genome shotgun (WGS) entry which is preliminary data.</text>
</comment>
<name>A0A830H709_9CHLO</name>
<evidence type="ECO:0000256" key="1">
    <source>
        <dbReference type="SAM" id="SignalP"/>
    </source>
</evidence>
<gene>
    <name evidence="2" type="ORF">PPROV_000059700</name>
</gene>
<evidence type="ECO:0000313" key="3">
    <source>
        <dbReference type="Proteomes" id="UP000660262"/>
    </source>
</evidence>
<dbReference type="AlphaFoldDB" id="A0A830H709"/>
<keyword evidence="1" id="KW-0732">Signal</keyword>
<evidence type="ECO:0000313" key="2">
    <source>
        <dbReference type="EMBL" id="GHP01840.1"/>
    </source>
</evidence>
<dbReference type="EMBL" id="BNJQ01000002">
    <property type="protein sequence ID" value="GHP01840.1"/>
    <property type="molecule type" value="Genomic_DNA"/>
</dbReference>
<keyword evidence="3" id="KW-1185">Reference proteome</keyword>
<dbReference type="Proteomes" id="UP000660262">
    <property type="component" value="Unassembled WGS sequence"/>
</dbReference>
<reference evidence="2" key="1">
    <citation type="submission" date="2020-10" db="EMBL/GenBank/DDBJ databases">
        <title>Unveiling of a novel bifunctional photoreceptor, Dualchrome1, isolated from a cosmopolitan green alga.</title>
        <authorList>
            <person name="Suzuki S."/>
            <person name="Kawachi M."/>
        </authorList>
    </citation>
    <scope>NUCLEOTIDE SEQUENCE</scope>
    <source>
        <strain evidence="2">NIES 2893</strain>
    </source>
</reference>
<feature type="chain" id="PRO_5032427448" evidence="1">
    <location>
        <begin position="20"/>
        <end position="236"/>
    </location>
</feature>
<organism evidence="2 3">
    <name type="scientific">Pycnococcus provasolii</name>
    <dbReference type="NCBI Taxonomy" id="41880"/>
    <lineage>
        <taxon>Eukaryota</taxon>
        <taxon>Viridiplantae</taxon>
        <taxon>Chlorophyta</taxon>
        <taxon>Pseudoscourfieldiophyceae</taxon>
        <taxon>Pseudoscourfieldiales</taxon>
        <taxon>Pycnococcaceae</taxon>
        <taxon>Pycnococcus</taxon>
    </lineage>
</organism>
<sequence>MTTTMLACVLTLLLVLATAATTPHHECHAQALHRPCDNDHANAVDGEVKAATAELNPGSESTMNMTTNTTNDATPTPAKAFAVSTKAMFSSSAAANTNDGPIRQALKSASEQIQGLAQPGQLQTAVQSVTEALKSASEQVQGLAQSEQLQTAVQSVTEGLKSASEQVQGLLQSEQLQTAAQSAIKQISESVTTLTQSLQQPGGGSTTGESGDGFLAKKVEMKKNVLARAGLGGQQP</sequence>
<protein>
    <submittedName>
        <fullName evidence="2">Uncharacterized protein</fullName>
    </submittedName>
</protein>
<proteinExistence type="predicted"/>
<feature type="signal peptide" evidence="1">
    <location>
        <begin position="1"/>
        <end position="19"/>
    </location>
</feature>
<accession>A0A830H709</accession>